<gene>
    <name evidence="2" type="ORF">H3H39_20325</name>
</gene>
<dbReference type="AlphaFoldDB" id="A0A7W2FD51"/>
<keyword evidence="3" id="KW-1185">Reference proteome</keyword>
<evidence type="ECO:0000313" key="3">
    <source>
        <dbReference type="Proteomes" id="UP000573499"/>
    </source>
</evidence>
<comment type="caution">
    <text evidence="2">The sequence shown here is derived from an EMBL/GenBank/DDBJ whole genome shotgun (WGS) entry which is preliminary data.</text>
</comment>
<dbReference type="Proteomes" id="UP000573499">
    <property type="component" value="Unassembled WGS sequence"/>
</dbReference>
<evidence type="ECO:0000256" key="1">
    <source>
        <dbReference type="SAM" id="MobiDB-lite"/>
    </source>
</evidence>
<feature type="region of interest" description="Disordered" evidence="1">
    <location>
        <begin position="165"/>
        <end position="201"/>
    </location>
</feature>
<dbReference type="RefSeq" id="WP_182155935.1">
    <property type="nucleotide sequence ID" value="NZ_JACEZU010000011.1"/>
</dbReference>
<organism evidence="2 3">
    <name type="scientific">Rugamonas apoptosis</name>
    <dbReference type="NCBI Taxonomy" id="2758570"/>
    <lineage>
        <taxon>Bacteria</taxon>
        <taxon>Pseudomonadati</taxon>
        <taxon>Pseudomonadota</taxon>
        <taxon>Betaproteobacteria</taxon>
        <taxon>Burkholderiales</taxon>
        <taxon>Oxalobacteraceae</taxon>
        <taxon>Telluria group</taxon>
        <taxon>Rugamonas</taxon>
    </lineage>
</organism>
<accession>A0A7W2FD51</accession>
<sequence>MEESNGQKILAVVQTLKQWRKREDNTLQALTESEVVKLIQVVKKEINRAIYDTAYRRYKKMAPLLCSLEGQEKYKLLHLNLAIALPGWMTEKEGMQIVEATLGNKEWCRPRSTIKKAWTPEKWFKYMTKEHGTLLLEVCHFPSRLTPSSYISPKYLQNPNPQYMLERFSNPPSREQKSKSKLASPPTIPESACRRGQLSLS</sequence>
<name>A0A7W2FD51_9BURK</name>
<dbReference type="EMBL" id="JACEZU010000011">
    <property type="protein sequence ID" value="MBA5689394.1"/>
    <property type="molecule type" value="Genomic_DNA"/>
</dbReference>
<protein>
    <submittedName>
        <fullName evidence="2">Uncharacterized protein</fullName>
    </submittedName>
</protein>
<proteinExistence type="predicted"/>
<reference evidence="2 3" key="1">
    <citation type="submission" date="2020-07" db="EMBL/GenBank/DDBJ databases">
        <title>Novel species isolated from subtropical streams in China.</title>
        <authorList>
            <person name="Lu H."/>
        </authorList>
    </citation>
    <scope>NUCLEOTIDE SEQUENCE [LARGE SCALE GENOMIC DNA]</scope>
    <source>
        <strain evidence="2 3">LX47W</strain>
    </source>
</reference>
<evidence type="ECO:0000313" key="2">
    <source>
        <dbReference type="EMBL" id="MBA5689394.1"/>
    </source>
</evidence>